<keyword evidence="2" id="KW-1185">Reference proteome</keyword>
<dbReference type="AlphaFoldDB" id="A0A367R7T9"/>
<reference evidence="1" key="1">
    <citation type="submission" date="2016-04" db="EMBL/GenBank/DDBJ databases">
        <authorList>
            <person name="Tabuchi Yagui T.R."/>
        </authorList>
    </citation>
    <scope>NUCLEOTIDE SEQUENCE [LARGE SCALE GENOMIC DNA]</scope>
    <source>
        <strain evidence="1">NIES-26</strain>
    </source>
</reference>
<protein>
    <submittedName>
        <fullName evidence="1">p-aminobenzoate N-oxygenase AurF</fullName>
    </submittedName>
</protein>
<comment type="caution">
    <text evidence="1">The sequence shown here is derived from an EMBL/GenBank/DDBJ whole genome shotgun (WGS) entry which is preliminary data.</text>
</comment>
<dbReference type="Proteomes" id="UP000252107">
    <property type="component" value="Unassembled WGS sequence"/>
</dbReference>
<name>A0A367R7T9_9NOSO</name>
<dbReference type="InterPro" id="IPR049717">
    <property type="entry name" value="CylC-like"/>
</dbReference>
<dbReference type="EMBL" id="LXQD01000205">
    <property type="protein sequence ID" value="RCJ32465.1"/>
    <property type="molecule type" value="Genomic_DNA"/>
</dbReference>
<proteinExistence type="predicted"/>
<evidence type="ECO:0000313" key="1">
    <source>
        <dbReference type="EMBL" id="RCJ32465.1"/>
    </source>
</evidence>
<gene>
    <name evidence="1" type="ORF">A6770_18815</name>
</gene>
<accession>A0A367R7T9</accession>
<organism evidence="1 2">
    <name type="scientific">Nostoc minutum NIES-26</name>
    <dbReference type="NCBI Taxonomy" id="1844469"/>
    <lineage>
        <taxon>Bacteria</taxon>
        <taxon>Bacillati</taxon>
        <taxon>Cyanobacteriota</taxon>
        <taxon>Cyanophyceae</taxon>
        <taxon>Nostocales</taxon>
        <taxon>Nostocaceae</taxon>
        <taxon>Nostoc</taxon>
    </lineage>
</organism>
<sequence length="415" mass="48891">MKKTIHKLSDSSTTYHKLRINHTRNKQQDHTALMDEAAANFRYEDCQNEYWNPEEFSLLYGTPLWEQSSQHQRIILNQLYWVAYYSQIVSAEIATIYFNQTSAAGLYAQEDFRLICDTLDLESSQERAHINAFRTIAKQVEQALFGELIFTYPMRGPFTETMVYADTNALKTWWKKIQLQYFGLISANNTFLACQYFTVRGVRTLNGKLVQHKLSNYYQKHPHPDTAPIPAKISYYHFLDESFHFNSSTIISHDVVTCLHQPTAFERLVANLGLLGCQRDHFHFSAAINGIFWYDPALYSKIYQVLRSPIFDMSDNDAKEMMRRCFTEDSEGLQRSFLTHQEAMQSYKVYVEKLDYLWQRNREMSLMGANSISRYLATQQSAFRHFERYFREDLKDLILFHAEMQSRKEEHKSVV</sequence>
<dbReference type="CDD" id="cd21472">
    <property type="entry name" value="CylC-like"/>
    <property type="match status" value="1"/>
</dbReference>
<evidence type="ECO:0000313" key="2">
    <source>
        <dbReference type="Proteomes" id="UP000252107"/>
    </source>
</evidence>